<dbReference type="SUPFAM" id="SSF56496">
    <property type="entry name" value="Fibrinogen C-terminal domain-like"/>
    <property type="match status" value="5"/>
</dbReference>
<dbReference type="InterPro" id="IPR050373">
    <property type="entry name" value="Fibrinogen_C-term_domain"/>
</dbReference>
<feature type="domain" description="Fibrinogen C-terminal" evidence="2">
    <location>
        <begin position="886"/>
        <end position="1101"/>
    </location>
</feature>
<keyword evidence="1" id="KW-1015">Disulfide bond</keyword>
<proteinExistence type="predicted"/>
<evidence type="ECO:0000313" key="4">
    <source>
        <dbReference type="Proteomes" id="UP001159427"/>
    </source>
</evidence>
<feature type="domain" description="Fibrinogen C-terminal" evidence="2">
    <location>
        <begin position="595"/>
        <end position="808"/>
    </location>
</feature>
<dbReference type="PANTHER" id="PTHR19143">
    <property type="entry name" value="FIBRINOGEN/TENASCIN/ANGIOPOEITIN"/>
    <property type="match status" value="1"/>
</dbReference>
<reference evidence="3 4" key="1">
    <citation type="submission" date="2022-05" db="EMBL/GenBank/DDBJ databases">
        <authorList>
            <consortium name="Genoscope - CEA"/>
            <person name="William W."/>
        </authorList>
    </citation>
    <scope>NUCLEOTIDE SEQUENCE [LARGE SCALE GENOMIC DNA]</scope>
</reference>
<dbReference type="CDD" id="cd00087">
    <property type="entry name" value="FReD"/>
    <property type="match status" value="4"/>
</dbReference>
<dbReference type="InterPro" id="IPR014716">
    <property type="entry name" value="Fibrinogen_a/b/g_C_1"/>
</dbReference>
<protein>
    <recommendedName>
        <fullName evidence="2">Fibrinogen C-terminal domain-containing protein</fullName>
    </recommendedName>
</protein>
<dbReference type="Proteomes" id="UP001159427">
    <property type="component" value="Unassembled WGS sequence"/>
</dbReference>
<feature type="non-terminal residue" evidence="3">
    <location>
        <position position="1"/>
    </location>
</feature>
<feature type="domain" description="Fibrinogen C-terminal" evidence="2">
    <location>
        <begin position="367"/>
        <end position="582"/>
    </location>
</feature>
<dbReference type="EMBL" id="CALNXI010002653">
    <property type="protein sequence ID" value="CAH3189716.1"/>
    <property type="molecule type" value="Genomic_DNA"/>
</dbReference>
<dbReference type="NCBIfam" id="NF040941">
    <property type="entry name" value="GGGWT_bact"/>
    <property type="match status" value="4"/>
</dbReference>
<accession>A0ABN8SGA1</accession>
<dbReference type="PROSITE" id="PS51406">
    <property type="entry name" value="FIBRINOGEN_C_2"/>
    <property type="match status" value="5"/>
</dbReference>
<dbReference type="Gene3D" id="3.90.215.10">
    <property type="entry name" value="Gamma Fibrinogen, chain A, domain 1"/>
    <property type="match status" value="5"/>
</dbReference>
<dbReference type="InterPro" id="IPR020837">
    <property type="entry name" value="Fibrinogen_CS"/>
</dbReference>
<dbReference type="SMART" id="SM00186">
    <property type="entry name" value="FBG"/>
    <property type="match status" value="4"/>
</dbReference>
<evidence type="ECO:0000259" key="2">
    <source>
        <dbReference type="PROSITE" id="PS51406"/>
    </source>
</evidence>
<name>A0ABN8SGA1_9CNID</name>
<gene>
    <name evidence="3" type="ORF">PEVE_00019684</name>
</gene>
<feature type="domain" description="Fibrinogen C-terminal" evidence="2">
    <location>
        <begin position="9"/>
        <end position="224"/>
    </location>
</feature>
<sequence length="1102" mass="124771">KSVAHVSPTVLLSGYKNCAEVYQFGIKINGVYKIDPDGLGEFEVYCDQKTAGGGWTVFQKRQDGSVDFYRGWKDYKQGFGNLNGEFWLGLDKIHRLTVSGSYKLRVDLEDVQGKTAFAEYSSFAVTSERVKYKLSLGSYSGTAGDSLASHRGYPFITKDRDNDSNSGNCAVKYKGAWWYNSCYHSNLNGLYLHGKVNGQGMAWYHWKKNYYSVKRSEMKIRVKLKRSNSMNFFLKALLCAILVKAIAKSAVPTKSGTDARKPQCNVNNYFYAGPNTKKIEQQLAEIREEIKSLKENGTGGGGSSGKDGSVDFYRNWDDYKRGFGNLNGEFWLGLDKIHRLTVSGSYKLRVDLEDLQGSPAFADLVISFLFSVYKNCAEIYQFGIKINGVYKINPDGLGEFEVYCDQKTAGGGWTVFQKRQDGSVDFYRNWDDYKRGFGNLNGEFWLGLDKIHRLTVSGSYKLRVDLEDLQGSPAFAEYSSFAVTSERVKYKLSLGSYSGTAGDSLGHHRGHPFTTKDRDNDSNSGNCALKHKGGWWYTDCYHSHLNGLYLHGKDNIQGMVWYKWKNNHYSVKRSEMKIQKLDVMFEKCCSRFTDCSFVRIQELCEVYEFGTKINGVYKINPDGLGEFEVYCDQKTAGGGWTVFQKRQDGSVDFYRGWKDYKQGFGNLNGEFWLGLDKINGLTVSGRYKLRVDLEDLQQRTTYAEYSSFVVMSERLKYKLSLGSYSGTAGDALGYHRGYPFSTKDRDNDSGGNCAQNYKGAWWYKSCYVSNPNGLYLHGKDDNKGVVWRTWKNNYYSVERSEMKIHVILKRSNTMNFFLKALLCAFLVKAIAKSAVPTKSGTDARKPHCNVNNYFYAGPNTKKIEQQLAEIREEIKALKENGTGGGGSSGKVYKNCAEIYQFGIKINGVYKISPDGLGEFEVYCDQKTAGGGWTVFQKRQDGSVDFYRSWDDYKKGFGNLNGEFWLGLDKIHRLTVSGSYKLRVDVEDLQGSTAFAEYSSFAVTSERVKYKLSLGSYSGNAGDSLAYHRGYPFTTKDRDNDSSSGNCAVTYKGAWWHNSCFHSNLNGLYLHGKVNAQGMVWSKWKHNDYSVKRSEIKIRPKDF</sequence>
<dbReference type="InterPro" id="IPR036056">
    <property type="entry name" value="Fibrinogen-like_C"/>
</dbReference>
<dbReference type="PANTHER" id="PTHR19143:SF458">
    <property type="entry name" value="FIBRINOGEN C-TERMINAL DOMAIN-CONTAINING PROTEIN-RELATED"/>
    <property type="match status" value="1"/>
</dbReference>
<dbReference type="InterPro" id="IPR002181">
    <property type="entry name" value="Fibrinogen_a/b/g_C_dom"/>
</dbReference>
<dbReference type="Pfam" id="PF00147">
    <property type="entry name" value="Fibrinogen_C"/>
    <property type="match status" value="5"/>
</dbReference>
<dbReference type="PROSITE" id="PS00514">
    <property type="entry name" value="FIBRINOGEN_C_1"/>
    <property type="match status" value="3"/>
</dbReference>
<evidence type="ECO:0000256" key="1">
    <source>
        <dbReference type="ARBA" id="ARBA00023157"/>
    </source>
</evidence>
<evidence type="ECO:0000313" key="3">
    <source>
        <dbReference type="EMBL" id="CAH3189716.1"/>
    </source>
</evidence>
<feature type="domain" description="Fibrinogen C-terminal" evidence="2">
    <location>
        <begin position="307"/>
        <end position="363"/>
    </location>
</feature>
<keyword evidence="4" id="KW-1185">Reference proteome</keyword>
<organism evidence="3 4">
    <name type="scientific">Porites evermanni</name>
    <dbReference type="NCBI Taxonomy" id="104178"/>
    <lineage>
        <taxon>Eukaryota</taxon>
        <taxon>Metazoa</taxon>
        <taxon>Cnidaria</taxon>
        <taxon>Anthozoa</taxon>
        <taxon>Hexacorallia</taxon>
        <taxon>Scleractinia</taxon>
        <taxon>Fungiina</taxon>
        <taxon>Poritidae</taxon>
        <taxon>Porites</taxon>
    </lineage>
</organism>
<comment type="caution">
    <text evidence="3">The sequence shown here is derived from an EMBL/GenBank/DDBJ whole genome shotgun (WGS) entry which is preliminary data.</text>
</comment>